<keyword evidence="10 12" id="KW-0630">Potassium</keyword>
<keyword evidence="4 12" id="KW-0808">Transferase</keyword>
<dbReference type="InterPro" id="IPR011611">
    <property type="entry name" value="PfkB_dom"/>
</dbReference>
<feature type="binding site" evidence="12">
    <location>
        <begin position="17"/>
        <end position="19"/>
    </location>
    <ligand>
        <name>substrate</name>
    </ligand>
</feature>
<organism evidence="14 15">
    <name type="scientific">Enterocloster bolteae (strain ATCC BAA-613 / DSM 15670 / CCUG 46953 / JCM 12243 / WAL 16351)</name>
    <name type="common">Clostridium bolteae</name>
    <dbReference type="NCBI Taxonomy" id="411902"/>
    <lineage>
        <taxon>Bacteria</taxon>
        <taxon>Bacillati</taxon>
        <taxon>Bacillota</taxon>
        <taxon>Clostridia</taxon>
        <taxon>Lachnospirales</taxon>
        <taxon>Lachnospiraceae</taxon>
        <taxon>Enterocloster</taxon>
    </lineage>
</organism>
<accession>A8RSB1</accession>
<dbReference type="InterPro" id="IPR002173">
    <property type="entry name" value="Carboh/pur_kinase_PfkB_CS"/>
</dbReference>
<dbReference type="InterPro" id="IPR029056">
    <property type="entry name" value="Ribokinase-like"/>
</dbReference>
<dbReference type="CDD" id="cd01174">
    <property type="entry name" value="ribokinase"/>
    <property type="match status" value="1"/>
</dbReference>
<feature type="binding site" evidence="12">
    <location>
        <position position="248"/>
    </location>
    <ligand>
        <name>K(+)</name>
        <dbReference type="ChEBI" id="CHEBI:29103"/>
    </ligand>
</feature>
<keyword evidence="5 12" id="KW-0479">Metal-binding</keyword>
<comment type="pathway">
    <text evidence="12">Carbohydrate metabolism; D-ribose degradation; D-ribose 5-phosphate from beta-D-ribopyranose: step 2/2.</text>
</comment>
<feature type="binding site" evidence="12">
    <location>
        <position position="282"/>
    </location>
    <ligand>
        <name>K(+)</name>
        <dbReference type="ChEBI" id="CHEBI:29103"/>
    </ligand>
</feature>
<feature type="binding site" evidence="12">
    <location>
        <position position="287"/>
    </location>
    <ligand>
        <name>K(+)</name>
        <dbReference type="ChEBI" id="CHEBI:29103"/>
    </ligand>
</feature>
<dbReference type="SUPFAM" id="SSF53613">
    <property type="entry name" value="Ribokinase-like"/>
    <property type="match status" value="1"/>
</dbReference>
<feature type="binding site" evidence="12">
    <location>
        <position position="187"/>
    </location>
    <ligand>
        <name>ATP</name>
        <dbReference type="ChEBI" id="CHEBI:30616"/>
    </ligand>
</feature>
<evidence type="ECO:0000256" key="8">
    <source>
        <dbReference type="ARBA" id="ARBA00022840"/>
    </source>
</evidence>
<evidence type="ECO:0000259" key="13">
    <source>
        <dbReference type="Pfam" id="PF00294"/>
    </source>
</evidence>
<evidence type="ECO:0000256" key="9">
    <source>
        <dbReference type="ARBA" id="ARBA00022842"/>
    </source>
</evidence>
<sequence>MERRRRIMKILNYGSLNIDYTYSVDHFVRGGETMSSEEMHVFSGGKGLNQSIALSKSGAEVWHAGAIGTGDGDFLIRQLKEAGVNTEYISVLDGKTGHAIIQKAKDGGNCILLFGGANQKITREMVDGVMDHFEKGDYLVLQNEISEIGYIMERAREKGMVLVFNPSPMDDKISTYPLEYVDYFLLNEIEAGDICGEQGSGEELLQKLSDKFPASKIVLTLGGDGSLYRDGQRILTQGIYKVPVADTTAAGDTFTGFLIGGLVQGLDAGEALDLAAKAAAIAVSRPGAAPSIPSREEVEAFKG</sequence>
<comment type="similarity">
    <text evidence="1">Belongs to the carbohydrate kinase pfkB family.</text>
</comment>
<keyword evidence="9 12" id="KW-0460">Magnesium</keyword>
<evidence type="ECO:0000256" key="4">
    <source>
        <dbReference type="ARBA" id="ARBA00022679"/>
    </source>
</evidence>
<dbReference type="GO" id="GO:0005737">
    <property type="term" value="C:cytoplasm"/>
    <property type="evidence" value="ECO:0007669"/>
    <property type="project" value="UniProtKB-SubCell"/>
</dbReference>
<evidence type="ECO:0000313" key="14">
    <source>
        <dbReference type="EMBL" id="EDP16492.1"/>
    </source>
</evidence>
<feature type="binding site" evidence="12">
    <location>
        <position position="291"/>
    </location>
    <ligand>
        <name>K(+)</name>
        <dbReference type="ChEBI" id="CHEBI:29103"/>
    </ligand>
</feature>
<dbReference type="GO" id="GO:0046872">
    <property type="term" value="F:metal ion binding"/>
    <property type="evidence" value="ECO:0007669"/>
    <property type="project" value="UniProtKB-KW"/>
</dbReference>
<dbReference type="GO" id="GO:0005524">
    <property type="term" value="F:ATP binding"/>
    <property type="evidence" value="ECO:0007669"/>
    <property type="project" value="UniProtKB-UniRule"/>
</dbReference>
<proteinExistence type="inferred from homology"/>
<dbReference type="EC" id="2.7.1.15" evidence="2 12"/>
<dbReference type="UniPathway" id="UPA00916">
    <property type="reaction ID" value="UER00889"/>
</dbReference>
<feature type="active site" description="Proton acceptor" evidence="12">
    <location>
        <position position="252"/>
    </location>
</feature>
<dbReference type="HOGENOM" id="CLU_027634_2_1_9"/>
<feature type="binding site" evidence="12">
    <location>
        <position position="246"/>
    </location>
    <ligand>
        <name>K(+)</name>
        <dbReference type="ChEBI" id="CHEBI:29103"/>
    </ligand>
</feature>
<comment type="function">
    <text evidence="12">Catalyzes the phosphorylation of ribose at O-5 in a reaction requiring ATP and magnesium. The resulting D-ribose-5-phosphate can then be used either for sythesis of nucleotides, histidine, and tryptophan, or as a component of the pentose phosphate pathway.</text>
</comment>
<dbReference type="Pfam" id="PF00294">
    <property type="entry name" value="PfkB"/>
    <property type="match status" value="1"/>
</dbReference>
<dbReference type="GO" id="GO:0019303">
    <property type="term" value="P:D-ribose catabolic process"/>
    <property type="evidence" value="ECO:0007669"/>
    <property type="project" value="UniProtKB-UniRule"/>
</dbReference>
<comment type="caution">
    <text evidence="12">Lacks conserved residue(s) required for the propagation of feature annotation.</text>
</comment>
<keyword evidence="8 12" id="KW-0067">ATP-binding</keyword>
<dbReference type="PROSITE" id="PS00583">
    <property type="entry name" value="PFKB_KINASES_1"/>
    <property type="match status" value="1"/>
</dbReference>
<evidence type="ECO:0000256" key="6">
    <source>
        <dbReference type="ARBA" id="ARBA00022741"/>
    </source>
</evidence>
<dbReference type="AlphaFoldDB" id="A8RSB1"/>
<dbReference type="PANTHER" id="PTHR10584">
    <property type="entry name" value="SUGAR KINASE"/>
    <property type="match status" value="1"/>
</dbReference>
<comment type="subunit">
    <text evidence="12">Homodimer.</text>
</comment>
<dbReference type="Proteomes" id="UP000005396">
    <property type="component" value="Unassembled WGS sequence"/>
</dbReference>
<comment type="activity regulation">
    <text evidence="12">Activated by a monovalent cation that binds near, but not in, the active site. The most likely occupant of the site in vivo is potassium. Ion binding induces a conformational change that may alter substrate affinity.</text>
</comment>
<dbReference type="PRINTS" id="PR00990">
    <property type="entry name" value="RIBOKINASE"/>
</dbReference>
<evidence type="ECO:0000256" key="7">
    <source>
        <dbReference type="ARBA" id="ARBA00022777"/>
    </source>
</evidence>
<dbReference type="InterPro" id="IPR011877">
    <property type="entry name" value="Ribokinase"/>
</dbReference>
<dbReference type="InterPro" id="IPR002139">
    <property type="entry name" value="Ribo/fructo_kinase"/>
</dbReference>
<protein>
    <recommendedName>
        <fullName evidence="3 12">Ribokinase</fullName>
        <shortName evidence="12">RK</shortName>
        <ecNumber evidence="2 12">2.7.1.15</ecNumber>
    </recommendedName>
</protein>
<comment type="catalytic activity">
    <reaction evidence="12">
        <text>D-ribose + ATP = D-ribose 5-phosphate + ADP + H(+)</text>
        <dbReference type="Rhea" id="RHEA:13697"/>
        <dbReference type="ChEBI" id="CHEBI:15378"/>
        <dbReference type="ChEBI" id="CHEBI:30616"/>
        <dbReference type="ChEBI" id="CHEBI:47013"/>
        <dbReference type="ChEBI" id="CHEBI:78346"/>
        <dbReference type="ChEBI" id="CHEBI:456216"/>
        <dbReference type="EC" id="2.7.1.15"/>
    </reaction>
</comment>
<dbReference type="GO" id="GO:0004747">
    <property type="term" value="F:ribokinase activity"/>
    <property type="evidence" value="ECO:0007669"/>
    <property type="project" value="UniProtKB-UniRule"/>
</dbReference>
<keyword evidence="7 12" id="KW-0418">Kinase</keyword>
<keyword evidence="6 12" id="KW-0547">Nucleotide-binding</keyword>
<comment type="caution">
    <text evidence="14">The sequence shown here is derived from an EMBL/GenBank/DDBJ whole genome shotgun (WGS) entry which is preliminary data.</text>
</comment>
<dbReference type="eggNOG" id="COG0524">
    <property type="taxonomic scope" value="Bacteria"/>
</dbReference>
<evidence type="ECO:0000256" key="3">
    <source>
        <dbReference type="ARBA" id="ARBA00016943"/>
    </source>
</evidence>
<reference evidence="14 15" key="1">
    <citation type="submission" date="2007-08" db="EMBL/GenBank/DDBJ databases">
        <authorList>
            <person name="Fulton L."/>
            <person name="Clifton S."/>
            <person name="Fulton B."/>
            <person name="Xu J."/>
            <person name="Minx P."/>
            <person name="Pepin K.H."/>
            <person name="Johnson M."/>
            <person name="Thiruvilangam P."/>
            <person name="Bhonagiri V."/>
            <person name="Nash W.E."/>
            <person name="Mardis E.R."/>
            <person name="Wilson R.K."/>
        </authorList>
    </citation>
    <scope>NUCLEOTIDE SEQUENCE [LARGE SCALE GENOMIC DNA]</scope>
    <source>
        <strain evidence="15">ATCC BAA-613 / DSM 15670 / CCUG 46953 / JCM 12243 / WAL 16351</strain>
    </source>
</reference>
<feature type="binding site" evidence="12">
    <location>
        <position position="285"/>
    </location>
    <ligand>
        <name>K(+)</name>
        <dbReference type="ChEBI" id="CHEBI:29103"/>
    </ligand>
</feature>
<dbReference type="PANTHER" id="PTHR10584:SF166">
    <property type="entry name" value="RIBOKINASE"/>
    <property type="match status" value="1"/>
</dbReference>
<feature type="binding site" evidence="12">
    <location>
        <begin position="251"/>
        <end position="252"/>
    </location>
    <ligand>
        <name>ATP</name>
        <dbReference type="ChEBI" id="CHEBI:30616"/>
    </ligand>
</feature>
<feature type="domain" description="Carbohydrate kinase PfkB" evidence="13">
    <location>
        <begin position="10"/>
        <end position="294"/>
    </location>
</feature>
<dbReference type="HAMAP" id="MF_01987">
    <property type="entry name" value="Ribokinase"/>
    <property type="match status" value="1"/>
</dbReference>
<reference evidence="14 15" key="2">
    <citation type="submission" date="2007-09" db="EMBL/GenBank/DDBJ databases">
        <title>Draft genome sequence of Clostridium bolteae (ATCC BAA-613).</title>
        <authorList>
            <person name="Sudarsanam P."/>
            <person name="Ley R."/>
            <person name="Guruge J."/>
            <person name="Turnbaugh P.J."/>
            <person name="Mahowald M."/>
            <person name="Liep D."/>
            <person name="Gordon J."/>
        </authorList>
    </citation>
    <scope>NUCLEOTIDE SEQUENCE [LARGE SCALE GENOMIC DNA]</scope>
    <source>
        <strain evidence="15">ATCC BAA-613 / DSM 15670 / CCUG 46953 / JCM 12243 / WAL 16351</strain>
    </source>
</reference>
<feature type="binding site" evidence="12">
    <location>
        <position position="144"/>
    </location>
    <ligand>
        <name>substrate</name>
    </ligand>
</feature>
<evidence type="ECO:0000256" key="2">
    <source>
        <dbReference type="ARBA" id="ARBA00012035"/>
    </source>
</evidence>
<dbReference type="PaxDb" id="411902-CLOBOL_03260"/>
<evidence type="ECO:0000256" key="5">
    <source>
        <dbReference type="ARBA" id="ARBA00022723"/>
    </source>
</evidence>
<evidence type="ECO:0000256" key="10">
    <source>
        <dbReference type="ARBA" id="ARBA00022958"/>
    </source>
</evidence>
<evidence type="ECO:0000256" key="1">
    <source>
        <dbReference type="ARBA" id="ARBA00005380"/>
    </source>
</evidence>
<dbReference type="EMBL" id="ABCC02000029">
    <property type="protein sequence ID" value="EDP16492.1"/>
    <property type="molecule type" value="Genomic_DNA"/>
</dbReference>
<keyword evidence="11 12" id="KW-0119">Carbohydrate metabolism</keyword>
<name>A8RSB1_ENTBW</name>
<comment type="similarity">
    <text evidence="12">Belongs to the carbohydrate kinase PfkB family. Ribokinase subfamily.</text>
</comment>
<evidence type="ECO:0000256" key="11">
    <source>
        <dbReference type="ARBA" id="ARBA00023277"/>
    </source>
</evidence>
<feature type="binding site" evidence="12">
    <location>
        <position position="252"/>
    </location>
    <ligand>
        <name>substrate</name>
    </ligand>
</feature>
<evidence type="ECO:0000256" key="12">
    <source>
        <dbReference type="HAMAP-Rule" id="MF_01987"/>
    </source>
</evidence>
<gene>
    <name evidence="12" type="primary">rbsK</name>
    <name evidence="14" type="ORF">CLOBOL_03260</name>
</gene>
<evidence type="ECO:0000313" key="15">
    <source>
        <dbReference type="Proteomes" id="UP000005396"/>
    </source>
</evidence>
<comment type="cofactor">
    <cofactor evidence="12">
        <name>Mg(2+)</name>
        <dbReference type="ChEBI" id="CHEBI:18420"/>
    </cofactor>
    <text evidence="12">Requires a divalent cation, most likely magnesium in vivo, as an electrophilic catalyst to aid phosphoryl group transfer. It is the chelate of the metal and the nucleotide that is the actual substrate.</text>
</comment>
<feature type="binding site" evidence="12">
    <location>
        <begin position="220"/>
        <end position="225"/>
    </location>
    <ligand>
        <name>ATP</name>
        <dbReference type="ChEBI" id="CHEBI:30616"/>
    </ligand>
</feature>
<feature type="binding site" evidence="12">
    <location>
        <begin position="45"/>
        <end position="49"/>
    </location>
    <ligand>
        <name>substrate</name>
    </ligand>
</feature>
<dbReference type="Gene3D" id="3.40.1190.20">
    <property type="match status" value="1"/>
</dbReference>
<keyword evidence="12" id="KW-0963">Cytoplasm</keyword>
<comment type="subcellular location">
    <subcellularLocation>
        <location evidence="12">Cytoplasm</location>
    </subcellularLocation>
</comment>